<evidence type="ECO:0000256" key="5">
    <source>
        <dbReference type="ARBA" id="ARBA00023254"/>
    </source>
</evidence>
<gene>
    <name evidence="8" type="ORF">VP01_1386g5</name>
</gene>
<feature type="domain" description="Homologous-pairing protein 2 winged helix" evidence="7">
    <location>
        <begin position="41"/>
        <end position="90"/>
    </location>
</feature>
<evidence type="ECO:0000259" key="7">
    <source>
        <dbReference type="Pfam" id="PF07106"/>
    </source>
</evidence>
<evidence type="ECO:0000256" key="1">
    <source>
        <dbReference type="ARBA" id="ARBA00004123"/>
    </source>
</evidence>
<dbReference type="GO" id="GO:0120230">
    <property type="term" value="F:recombinase activator activity"/>
    <property type="evidence" value="ECO:0007669"/>
    <property type="project" value="TreeGrafter"/>
</dbReference>
<keyword evidence="5" id="KW-0469">Meiosis</keyword>
<dbReference type="Pfam" id="PF07106">
    <property type="entry name" value="WHD_TBPIP"/>
    <property type="match status" value="1"/>
</dbReference>
<dbReference type="OrthoDB" id="272266at2759"/>
<keyword evidence="4" id="KW-0539">Nucleus</keyword>
<dbReference type="InterPro" id="IPR036388">
    <property type="entry name" value="WH-like_DNA-bd_sf"/>
</dbReference>
<dbReference type="GO" id="GO:0003690">
    <property type="term" value="F:double-stranded DNA binding"/>
    <property type="evidence" value="ECO:0007669"/>
    <property type="project" value="TreeGrafter"/>
</dbReference>
<dbReference type="GO" id="GO:0007129">
    <property type="term" value="P:homologous chromosome pairing at meiosis"/>
    <property type="evidence" value="ECO:0007669"/>
    <property type="project" value="TreeGrafter"/>
</dbReference>
<keyword evidence="6" id="KW-0175">Coiled coil</keyword>
<feature type="coiled-coil region" evidence="6">
    <location>
        <begin position="108"/>
        <end position="142"/>
    </location>
</feature>
<dbReference type="STRING" id="27349.A0A0L6VLU7"/>
<comment type="subcellular location">
    <subcellularLocation>
        <location evidence="1">Nucleus</location>
    </subcellularLocation>
</comment>
<evidence type="ECO:0000313" key="9">
    <source>
        <dbReference type="Proteomes" id="UP000037035"/>
    </source>
</evidence>
<evidence type="ECO:0000256" key="4">
    <source>
        <dbReference type="ARBA" id="ARBA00023242"/>
    </source>
</evidence>
<dbReference type="GO" id="GO:0000794">
    <property type="term" value="C:condensed nuclear chromosome"/>
    <property type="evidence" value="ECO:0007669"/>
    <property type="project" value="TreeGrafter"/>
</dbReference>
<evidence type="ECO:0000313" key="8">
    <source>
        <dbReference type="EMBL" id="KNZ61542.1"/>
    </source>
</evidence>
<evidence type="ECO:0000256" key="3">
    <source>
        <dbReference type="ARBA" id="ARBA00023172"/>
    </source>
</evidence>
<keyword evidence="3" id="KW-0233">DNA recombination</keyword>
<evidence type="ECO:0000256" key="2">
    <source>
        <dbReference type="ARBA" id="ARBA00007922"/>
    </source>
</evidence>
<accession>A0A0L6VLU7</accession>
<dbReference type="VEuPathDB" id="FungiDB:VP01_1386g5"/>
<dbReference type="GO" id="GO:0000709">
    <property type="term" value="P:meiotic joint molecule formation"/>
    <property type="evidence" value="ECO:0007669"/>
    <property type="project" value="TreeGrafter"/>
</dbReference>
<keyword evidence="9" id="KW-1185">Reference proteome</keyword>
<protein>
    <recommendedName>
        <fullName evidence="7">Homologous-pairing protein 2 winged helix domain-containing protein</fullName>
    </recommendedName>
</protein>
<dbReference type="Proteomes" id="UP000037035">
    <property type="component" value="Unassembled WGS sequence"/>
</dbReference>
<dbReference type="InterPro" id="IPR010776">
    <property type="entry name" value="Hop2_WH_dom"/>
</dbReference>
<dbReference type="AlphaFoldDB" id="A0A0L6VLU7"/>
<sequence length="284" mass="32589">MFLAKADKIDYIKGAEAESKVDRILSCHRYSSISFSKIGEPHNAADVSDQISANLRVIKKADVLKCLTYLHESRKIDMKLFGKQAVYCCKQVNFFFESTQSAVSPEVLQEMQTEQEELKNQTKELKENNTKMRSELGELEKLPPTSEIPIVQSQLKKKWMELQSRLAALETDDPEDREKEKVDLKTPEEISKLDLMIEKYRTLWLDHRKICKQAIRAIQDIMKDEDARSNFLEQIGLEDDSAELCSLEQEQIQSSSTAGMKLQPRHTSHTPVGIKRRLSGTIKV</sequence>
<dbReference type="EMBL" id="LAVV01004298">
    <property type="protein sequence ID" value="KNZ61542.1"/>
    <property type="molecule type" value="Genomic_DNA"/>
</dbReference>
<reference evidence="8 9" key="1">
    <citation type="submission" date="2015-08" db="EMBL/GenBank/DDBJ databases">
        <title>Next Generation Sequencing and Analysis of the Genome of Puccinia sorghi L Schw, the Causal Agent of Maize Common Rust.</title>
        <authorList>
            <person name="Rochi L."/>
            <person name="Burguener G."/>
            <person name="Darino M."/>
            <person name="Turjanski A."/>
            <person name="Kreff E."/>
            <person name="Dieguez M.J."/>
            <person name="Sacco F."/>
        </authorList>
    </citation>
    <scope>NUCLEOTIDE SEQUENCE [LARGE SCALE GENOMIC DNA]</scope>
    <source>
        <strain evidence="8 9">RO10H11247</strain>
    </source>
</reference>
<proteinExistence type="inferred from homology"/>
<dbReference type="PANTHER" id="PTHR15938">
    <property type="entry name" value="TBP-1 INTERACTING PROTEIN"/>
    <property type="match status" value="1"/>
</dbReference>
<organism evidence="8 9">
    <name type="scientific">Puccinia sorghi</name>
    <dbReference type="NCBI Taxonomy" id="27349"/>
    <lineage>
        <taxon>Eukaryota</taxon>
        <taxon>Fungi</taxon>
        <taxon>Dikarya</taxon>
        <taxon>Basidiomycota</taxon>
        <taxon>Pucciniomycotina</taxon>
        <taxon>Pucciniomycetes</taxon>
        <taxon>Pucciniales</taxon>
        <taxon>Pucciniaceae</taxon>
        <taxon>Puccinia</taxon>
    </lineage>
</organism>
<name>A0A0L6VLU7_9BASI</name>
<comment type="caution">
    <text evidence="8">The sequence shown here is derived from an EMBL/GenBank/DDBJ whole genome shotgun (WGS) entry which is preliminary data.</text>
</comment>
<dbReference type="GO" id="GO:0120231">
    <property type="term" value="C:DNA recombinase auxiliary factor complex"/>
    <property type="evidence" value="ECO:0007669"/>
    <property type="project" value="TreeGrafter"/>
</dbReference>
<comment type="similarity">
    <text evidence="2">Belongs to the HOP2 family.</text>
</comment>
<dbReference type="GO" id="GO:0010774">
    <property type="term" value="P:meiotic strand invasion involved in reciprocal meiotic recombination"/>
    <property type="evidence" value="ECO:0007669"/>
    <property type="project" value="TreeGrafter"/>
</dbReference>
<dbReference type="PANTHER" id="PTHR15938:SF0">
    <property type="entry name" value="HOMOLOGOUS-PAIRING PROTEIN 2 HOMOLOG"/>
    <property type="match status" value="1"/>
</dbReference>
<dbReference type="Gene3D" id="1.10.10.10">
    <property type="entry name" value="Winged helix-like DNA-binding domain superfamily/Winged helix DNA-binding domain"/>
    <property type="match status" value="1"/>
</dbReference>
<evidence type="ECO:0000256" key="6">
    <source>
        <dbReference type="SAM" id="Coils"/>
    </source>
</evidence>